<feature type="compositionally biased region" description="Basic and acidic residues" evidence="1">
    <location>
        <begin position="466"/>
        <end position="482"/>
    </location>
</feature>
<feature type="region of interest" description="Disordered" evidence="1">
    <location>
        <begin position="260"/>
        <end position="295"/>
    </location>
</feature>
<gene>
    <name evidence="2" type="ORF">CP978_04315</name>
</gene>
<evidence type="ECO:0000256" key="1">
    <source>
        <dbReference type="SAM" id="MobiDB-lite"/>
    </source>
</evidence>
<dbReference type="KEGG" id="snq:CP978_04315"/>
<keyword evidence="2" id="KW-0378">Hydrolase</keyword>
<name>A0A5P2VW69_9ACTN</name>
<dbReference type="Pfam" id="PF00652">
    <property type="entry name" value="Ricin_B_lectin"/>
    <property type="match status" value="1"/>
</dbReference>
<sequence length="571" mass="60226">MTDEQLAAELKSSAGKKPVHRPVGELLGRHWEAVHSYARLCADGAHPAGMLTTAAFTRLFEESGRGSGPTAAWRPELLVTVRQLAGEWDTDHRRALLHPALRSGPGEEESAAARLLPARNRRLMSLAFRRMAEPDRCLLWHVEVEREEVAVPAALLGIDLAEAAVRLERVRERLREVCLDVHRESAPDEECRHYSGLLDVSLRRADRALDPDLRLHLDGCPHCRDAAGQLEGFRDRLSLLLAEGVLGWGAQEYLDTKDARSIGAGEPPEPEPLGAEPPAGDAGPGSEGSKEASPSRRRTVLAVAAVGVFVLVPLALWSGVRSEGPAVVGAPAPSGKSAPASSTSPGASPKHGAAVPMAGFEGRLRNEGNGLCVGLDRDKAVVGAEAVLVPCAAATTQRWMYATEGPLRSAAAPDLCLDSRLGYAVQLVACAERSGPGAETDRYDVTDRGVIVPRGNRQLALTPASPERDAGLVLRNRTEDPAQRWIADTADTADAPKAADGPAATPPGTEPPRAAGSASPPVPGPTGTGSETGPRSARPGERGAPDDRSDLGDGDGTDGEDDWYDARDGGR</sequence>
<dbReference type="SUPFAM" id="SSF50370">
    <property type="entry name" value="Ricin B-like lectins"/>
    <property type="match status" value="1"/>
</dbReference>
<dbReference type="PROSITE" id="PS50231">
    <property type="entry name" value="RICIN_B_LECTIN"/>
    <property type="match status" value="1"/>
</dbReference>
<feature type="region of interest" description="Disordered" evidence="1">
    <location>
        <begin position="328"/>
        <end position="354"/>
    </location>
</feature>
<dbReference type="Proteomes" id="UP000325763">
    <property type="component" value="Chromosome"/>
</dbReference>
<dbReference type="InterPro" id="IPR035992">
    <property type="entry name" value="Ricin_B-like_lectins"/>
</dbReference>
<organism evidence="2 3">
    <name type="scientific">Streptomyces nodosus</name>
    <dbReference type="NCBI Taxonomy" id="40318"/>
    <lineage>
        <taxon>Bacteria</taxon>
        <taxon>Bacillati</taxon>
        <taxon>Actinomycetota</taxon>
        <taxon>Actinomycetes</taxon>
        <taxon>Kitasatosporales</taxon>
        <taxon>Streptomycetaceae</taxon>
        <taxon>Streptomyces</taxon>
    </lineage>
</organism>
<feature type="region of interest" description="Disordered" evidence="1">
    <location>
        <begin position="1"/>
        <end position="21"/>
    </location>
</feature>
<accession>A0A5P2VW69</accession>
<protein>
    <submittedName>
        <fullName evidence="2">Hydrolase</fullName>
    </submittedName>
</protein>
<feature type="compositionally biased region" description="Low complexity" evidence="1">
    <location>
        <begin position="272"/>
        <end position="281"/>
    </location>
</feature>
<dbReference type="RefSeq" id="WP_150478141.1">
    <property type="nucleotide sequence ID" value="NZ_CP023747.1"/>
</dbReference>
<feature type="compositionally biased region" description="Low complexity" evidence="1">
    <location>
        <begin position="329"/>
        <end position="349"/>
    </location>
</feature>
<proteinExistence type="predicted"/>
<reference evidence="2 3" key="1">
    <citation type="submission" date="2017-09" db="EMBL/GenBank/DDBJ databases">
        <title>Streptomyces genome completion.</title>
        <authorList>
            <person name="Lee N."/>
            <person name="Cho B.-K."/>
        </authorList>
    </citation>
    <scope>NUCLEOTIDE SEQUENCE [LARGE SCALE GENOMIC DNA]</scope>
    <source>
        <strain evidence="2 3">ATCC 14899</strain>
    </source>
</reference>
<feature type="compositionally biased region" description="Acidic residues" evidence="1">
    <location>
        <begin position="552"/>
        <end position="563"/>
    </location>
</feature>
<evidence type="ECO:0000313" key="2">
    <source>
        <dbReference type="EMBL" id="QEV37860.1"/>
    </source>
</evidence>
<evidence type="ECO:0000313" key="3">
    <source>
        <dbReference type="Proteomes" id="UP000325763"/>
    </source>
</evidence>
<dbReference type="InterPro" id="IPR000772">
    <property type="entry name" value="Ricin_B_lectin"/>
</dbReference>
<dbReference type="Gene3D" id="2.80.10.50">
    <property type="match status" value="1"/>
</dbReference>
<feature type="compositionally biased region" description="Basic and acidic residues" evidence="1">
    <location>
        <begin position="538"/>
        <end position="551"/>
    </location>
</feature>
<dbReference type="GO" id="GO:0016787">
    <property type="term" value="F:hydrolase activity"/>
    <property type="evidence" value="ECO:0007669"/>
    <property type="project" value="UniProtKB-KW"/>
</dbReference>
<feature type="region of interest" description="Disordered" evidence="1">
    <location>
        <begin position="463"/>
        <end position="571"/>
    </location>
</feature>
<dbReference type="AlphaFoldDB" id="A0A5P2VW69"/>
<feature type="compositionally biased region" description="Low complexity" evidence="1">
    <location>
        <begin position="487"/>
        <end position="503"/>
    </location>
</feature>
<dbReference type="EMBL" id="CP023747">
    <property type="protein sequence ID" value="QEV37860.1"/>
    <property type="molecule type" value="Genomic_DNA"/>
</dbReference>